<dbReference type="Pfam" id="PF03765">
    <property type="entry name" value="CRAL_TRIO_N"/>
    <property type="match status" value="1"/>
</dbReference>
<dbReference type="Pfam" id="PF00650">
    <property type="entry name" value="CRAL_TRIO"/>
    <property type="match status" value="1"/>
</dbReference>
<evidence type="ECO:0000313" key="4">
    <source>
        <dbReference type="Proteomes" id="UP001362899"/>
    </source>
</evidence>
<dbReference type="EMBL" id="BTGC01000008">
    <property type="protein sequence ID" value="GMM52518.1"/>
    <property type="molecule type" value="Genomic_DNA"/>
</dbReference>
<comment type="caution">
    <text evidence="3">The sequence shown here is derived from an EMBL/GenBank/DDBJ whole genome shotgun (WGS) entry which is preliminary data.</text>
</comment>
<dbReference type="SMART" id="SM01100">
    <property type="entry name" value="CRAL_TRIO_N"/>
    <property type="match status" value="1"/>
</dbReference>
<dbReference type="PANTHER" id="PTHR45657:SF1">
    <property type="entry name" value="CRAL-TRIO DOMAIN-CONTAINING PROTEIN YKL091C-RELATED"/>
    <property type="match status" value="1"/>
</dbReference>
<sequence>MSYTEAEFLASYPQKAQVSAGTGHPGNVTPDQEKSLNHLRELLRAQGYVERTDDATLLRFLRARKFDALKAHEMYTANEKWRKEFGTNTILQDYDYPERNEVLKYYPKYYYQTDIDGRPVYYEEIGKVDITKLLKVTTKERMLRDIVHEYEAFTTYRLPAASRQVGHLVETSCTVLDLKGISLSLARNVYGFISDAAYIGQNYYPERMGKFYIVNAPWGFSMVWSVIKKFLDPVTVDKIHILGSKYQTDLAKQVPPQHLPVEFGGTAKSDGPIYLTDDGPWRNPKYQGPEVRGKLVSADAAETETKAETASADAAAETKSETKSEEKEAKTEETVKQPQAL</sequence>
<protein>
    <submittedName>
        <fullName evidence="3">Phosphatidylinositol/phosphatidylcholine transfer protein</fullName>
    </submittedName>
</protein>
<dbReference type="PRINTS" id="PR00180">
    <property type="entry name" value="CRETINALDHBP"/>
</dbReference>
<evidence type="ECO:0000256" key="1">
    <source>
        <dbReference type="SAM" id="MobiDB-lite"/>
    </source>
</evidence>
<dbReference type="AlphaFoldDB" id="A0AAV5RM30"/>
<dbReference type="SMART" id="SM00516">
    <property type="entry name" value="SEC14"/>
    <property type="match status" value="1"/>
</dbReference>
<gene>
    <name evidence="3" type="ORF">DASB73_034810</name>
</gene>
<dbReference type="Gene3D" id="3.40.525.10">
    <property type="entry name" value="CRAL-TRIO lipid binding domain"/>
    <property type="match status" value="1"/>
</dbReference>
<feature type="compositionally biased region" description="Basic and acidic residues" evidence="1">
    <location>
        <begin position="316"/>
        <end position="335"/>
    </location>
</feature>
<proteinExistence type="predicted"/>
<evidence type="ECO:0000313" key="3">
    <source>
        <dbReference type="EMBL" id="GMM52518.1"/>
    </source>
</evidence>
<dbReference type="SUPFAM" id="SSF46938">
    <property type="entry name" value="CRAL/TRIO N-terminal domain"/>
    <property type="match status" value="1"/>
</dbReference>
<accession>A0AAV5RM30</accession>
<dbReference type="InterPro" id="IPR011074">
    <property type="entry name" value="CRAL/TRIO_N_dom"/>
</dbReference>
<dbReference type="InterPro" id="IPR036865">
    <property type="entry name" value="CRAL-TRIO_dom_sf"/>
</dbReference>
<dbReference type="CDD" id="cd00170">
    <property type="entry name" value="SEC14"/>
    <property type="match status" value="1"/>
</dbReference>
<dbReference type="PANTHER" id="PTHR45657">
    <property type="entry name" value="CRAL-TRIO DOMAIN-CONTAINING PROTEIN YKL091C-RELATED"/>
    <property type="match status" value="1"/>
</dbReference>
<dbReference type="InterPro" id="IPR036273">
    <property type="entry name" value="CRAL/TRIO_N_dom_sf"/>
</dbReference>
<dbReference type="Proteomes" id="UP001362899">
    <property type="component" value="Unassembled WGS sequence"/>
</dbReference>
<dbReference type="SUPFAM" id="SSF52087">
    <property type="entry name" value="CRAL/TRIO domain"/>
    <property type="match status" value="1"/>
</dbReference>
<dbReference type="InterPro" id="IPR001251">
    <property type="entry name" value="CRAL-TRIO_dom"/>
</dbReference>
<feature type="domain" description="CRAL-TRIO" evidence="2">
    <location>
        <begin position="98"/>
        <end position="271"/>
    </location>
</feature>
<name>A0AAV5RM30_STABA</name>
<keyword evidence="4" id="KW-1185">Reference proteome</keyword>
<evidence type="ECO:0000259" key="2">
    <source>
        <dbReference type="PROSITE" id="PS50191"/>
    </source>
</evidence>
<dbReference type="InterPro" id="IPR051026">
    <property type="entry name" value="PI/PC_transfer"/>
</dbReference>
<feature type="region of interest" description="Disordered" evidence="1">
    <location>
        <begin position="270"/>
        <end position="341"/>
    </location>
</feature>
<dbReference type="Gene3D" id="1.10.8.20">
    <property type="entry name" value="N-terminal domain of phosphatidylinositol transfer protein sec14p"/>
    <property type="match status" value="1"/>
</dbReference>
<dbReference type="PROSITE" id="PS50191">
    <property type="entry name" value="CRAL_TRIO"/>
    <property type="match status" value="1"/>
</dbReference>
<organism evidence="3 4">
    <name type="scientific">Starmerella bacillaris</name>
    <name type="common">Yeast</name>
    <name type="synonym">Candida zemplinina</name>
    <dbReference type="NCBI Taxonomy" id="1247836"/>
    <lineage>
        <taxon>Eukaryota</taxon>
        <taxon>Fungi</taxon>
        <taxon>Dikarya</taxon>
        <taxon>Ascomycota</taxon>
        <taxon>Saccharomycotina</taxon>
        <taxon>Dipodascomycetes</taxon>
        <taxon>Dipodascales</taxon>
        <taxon>Trichomonascaceae</taxon>
        <taxon>Starmerella</taxon>
    </lineage>
</organism>
<reference evidence="3 4" key="1">
    <citation type="journal article" date="2023" name="Elife">
        <title>Identification of key yeast species and microbe-microbe interactions impacting larval growth of Drosophila in the wild.</title>
        <authorList>
            <person name="Mure A."/>
            <person name="Sugiura Y."/>
            <person name="Maeda R."/>
            <person name="Honda K."/>
            <person name="Sakurai N."/>
            <person name="Takahashi Y."/>
            <person name="Watada M."/>
            <person name="Katoh T."/>
            <person name="Gotoh A."/>
            <person name="Gotoh Y."/>
            <person name="Taniguchi I."/>
            <person name="Nakamura K."/>
            <person name="Hayashi T."/>
            <person name="Katayama T."/>
            <person name="Uemura T."/>
            <person name="Hattori Y."/>
        </authorList>
    </citation>
    <scope>NUCLEOTIDE SEQUENCE [LARGE SCALE GENOMIC DNA]</scope>
    <source>
        <strain evidence="3 4">SB-73</strain>
    </source>
</reference>